<evidence type="ECO:0000313" key="3">
    <source>
        <dbReference type="Proteomes" id="UP000095597"/>
    </source>
</evidence>
<accession>A0A173V9Y5</accession>
<proteinExistence type="predicted"/>
<feature type="transmembrane region" description="Helical" evidence="1">
    <location>
        <begin position="310"/>
        <end position="334"/>
    </location>
</feature>
<evidence type="ECO:0000256" key="1">
    <source>
        <dbReference type="SAM" id="Phobius"/>
    </source>
</evidence>
<dbReference type="Proteomes" id="UP000095597">
    <property type="component" value="Unassembled WGS sequence"/>
</dbReference>
<feature type="transmembrane region" description="Helical" evidence="1">
    <location>
        <begin position="346"/>
        <end position="365"/>
    </location>
</feature>
<dbReference type="OrthoDB" id="1452241at2"/>
<evidence type="ECO:0000313" key="2">
    <source>
        <dbReference type="EMBL" id="CUN24162.1"/>
    </source>
</evidence>
<protein>
    <submittedName>
        <fullName evidence="2">Uncharacterized protein</fullName>
    </submittedName>
</protein>
<keyword evidence="1" id="KW-0812">Transmembrane</keyword>
<dbReference type="EMBL" id="CYXO01000023">
    <property type="protein sequence ID" value="CUN24162.1"/>
    <property type="molecule type" value="Genomic_DNA"/>
</dbReference>
<name>A0A173V9Y5_9FIRM</name>
<dbReference type="RefSeq" id="WP_055215188.1">
    <property type="nucleotide sequence ID" value="NZ_CYXO01000023.1"/>
</dbReference>
<sequence>MESFGFWYKLVEDKDDKNPEFDLHVNFWFLGDILKGKVKNPYLDIGIKIQNYKNLSNLVFSFPFHVPQKNLVDLASKMSVKNNASIVFNEECEIETQKEYTLIKIPGKEKTDDKKLLIFPLEQAVENIYELTDYKEKSYITVKFDEFRTYLKNSGSDLERYSDIYIRFRIQNIDLENILYFDSEPFNKSLDSAFSGTRVLDFKINEKRNIDKNITARMEQKEELLVEFGQIHFLVMEPSSYDMVSYTQNQMSCRELEKDLWNEYLKVDLEDKFGHVLAYHWKKKASDQSKISDFSCFAKINYQKMQMKTVFAYVLVVLGLGVAGSTIVSATPLINTFSQRLSGGYNIVNLIMDLALAVVMIFIGWRVGRSK</sequence>
<gene>
    <name evidence="2" type="ORF">ERS852573_02776</name>
</gene>
<organism evidence="2 3">
    <name type="scientific">Dorea longicatena</name>
    <dbReference type="NCBI Taxonomy" id="88431"/>
    <lineage>
        <taxon>Bacteria</taxon>
        <taxon>Bacillati</taxon>
        <taxon>Bacillota</taxon>
        <taxon>Clostridia</taxon>
        <taxon>Lachnospirales</taxon>
        <taxon>Lachnospiraceae</taxon>
        <taxon>Dorea</taxon>
    </lineage>
</organism>
<reference evidence="2 3" key="1">
    <citation type="submission" date="2015-09" db="EMBL/GenBank/DDBJ databases">
        <authorList>
            <consortium name="Pathogen Informatics"/>
        </authorList>
    </citation>
    <scope>NUCLEOTIDE SEQUENCE [LARGE SCALE GENOMIC DNA]</scope>
    <source>
        <strain evidence="2 3">2789STDY5834961</strain>
    </source>
</reference>
<keyword evidence="1" id="KW-0472">Membrane</keyword>
<keyword evidence="1" id="KW-1133">Transmembrane helix</keyword>
<dbReference type="AlphaFoldDB" id="A0A173V9Y5"/>